<keyword evidence="2" id="KW-1185">Reference proteome</keyword>
<organism evidence="1 2">
    <name type="scientific">Sphingobium lactosutens DS20</name>
    <dbReference type="NCBI Taxonomy" id="1331060"/>
    <lineage>
        <taxon>Bacteria</taxon>
        <taxon>Pseudomonadati</taxon>
        <taxon>Pseudomonadota</taxon>
        <taxon>Alphaproteobacteria</taxon>
        <taxon>Sphingomonadales</taxon>
        <taxon>Sphingomonadaceae</taxon>
        <taxon>Sphingobium</taxon>
    </lineage>
</organism>
<dbReference type="EMBL" id="ATDP01000097">
    <property type="protein sequence ID" value="EQB13425.1"/>
    <property type="molecule type" value="Genomic_DNA"/>
</dbReference>
<dbReference type="PATRIC" id="fig|1331060.3.peg.3267"/>
<evidence type="ECO:0000313" key="1">
    <source>
        <dbReference type="EMBL" id="EQB13425.1"/>
    </source>
</evidence>
<dbReference type="AlphaFoldDB" id="T0INP7"/>
<sequence>MGNLVEVLEVGSSLVHMVRITGLEPELNIRFVPEELQAHASTATQHHIAKAILEQSDLPVTYLNIGASYMDNFLLLAPVIRRTGKMVWPSRLIGYLDPRDVGEIAANLLLSPDERNLRQFHDINNGQDLLETEDVAQMLSDVLKCPIPHEGSREAFIALFDPVLSARSSQPGAAGRVLSFIDFEKSKSSFLHLSDLAERLLGRKPTTLRSWFMEHGAAFVSEADL</sequence>
<gene>
    <name evidence="1" type="ORF">RLDS_16975</name>
</gene>
<accession>T0INP7</accession>
<proteinExistence type="predicted"/>
<name>T0INP7_9SPHN</name>
<dbReference type="Gene3D" id="3.90.25.10">
    <property type="entry name" value="UDP-galactose 4-epimerase, domain 1"/>
    <property type="match status" value="1"/>
</dbReference>
<evidence type="ECO:0000313" key="2">
    <source>
        <dbReference type="Proteomes" id="UP000015531"/>
    </source>
</evidence>
<dbReference type="Gene3D" id="3.40.50.720">
    <property type="entry name" value="NAD(P)-binding Rossmann-like Domain"/>
    <property type="match status" value="1"/>
</dbReference>
<protein>
    <recommendedName>
        <fullName evidence="3">NmrA-like domain-containing protein</fullName>
    </recommendedName>
</protein>
<dbReference type="Proteomes" id="UP000015531">
    <property type="component" value="Unassembled WGS sequence"/>
</dbReference>
<dbReference type="InterPro" id="IPR036291">
    <property type="entry name" value="NAD(P)-bd_dom_sf"/>
</dbReference>
<reference evidence="1 2" key="1">
    <citation type="journal article" date="2013" name="Genome Announc.">
        <title>Draft Genome Sequence of Sphingobium lactosutens Strain DS20T, Isolated from a Hexachlorocyclohexane Dumpsite.</title>
        <authorList>
            <person name="Kumar R."/>
            <person name="Dwivedi V."/>
            <person name="Negi V."/>
            <person name="Khurana J.P."/>
            <person name="Lal R."/>
        </authorList>
    </citation>
    <scope>NUCLEOTIDE SEQUENCE [LARGE SCALE GENOMIC DNA]</scope>
    <source>
        <strain evidence="1 2">DS20</strain>
    </source>
</reference>
<dbReference type="SUPFAM" id="SSF51735">
    <property type="entry name" value="NAD(P)-binding Rossmann-fold domains"/>
    <property type="match status" value="1"/>
</dbReference>
<evidence type="ECO:0008006" key="3">
    <source>
        <dbReference type="Google" id="ProtNLM"/>
    </source>
</evidence>
<comment type="caution">
    <text evidence="1">The sequence shown here is derived from an EMBL/GenBank/DDBJ whole genome shotgun (WGS) entry which is preliminary data.</text>
</comment>